<dbReference type="EMBL" id="BMHK01000001">
    <property type="protein sequence ID" value="GGB86279.1"/>
    <property type="molecule type" value="Genomic_DNA"/>
</dbReference>
<dbReference type="InterPro" id="IPR009562">
    <property type="entry name" value="DUF1178"/>
</dbReference>
<sequence length="164" mass="18013">MIVYDLHCHSGQHRFEGWFKSSDDFVEQQERGLVMCPHCGSADVGKAVQAPRVGRKGNQLSAVVRRKQRDETTDEPTAPVANVPLPPAAVEMIHKLARMQADALKSSRYVGTDFAEDARAMHYGERDAETIHGQTTLAEAQELAEEGIAVVPLPFPVVPPEQAN</sequence>
<dbReference type="PIRSF" id="PIRSF032131">
    <property type="entry name" value="UCP032131"/>
    <property type="match status" value="1"/>
</dbReference>
<feature type="region of interest" description="Disordered" evidence="1">
    <location>
        <begin position="57"/>
        <end position="83"/>
    </location>
</feature>
<reference evidence="2" key="1">
    <citation type="journal article" date="2014" name="Int. J. Syst. Evol. Microbiol.">
        <title>Complete genome sequence of Corynebacterium casei LMG S-19264T (=DSM 44701T), isolated from a smear-ripened cheese.</title>
        <authorList>
            <consortium name="US DOE Joint Genome Institute (JGI-PGF)"/>
            <person name="Walter F."/>
            <person name="Albersmeier A."/>
            <person name="Kalinowski J."/>
            <person name="Ruckert C."/>
        </authorList>
    </citation>
    <scope>NUCLEOTIDE SEQUENCE</scope>
    <source>
        <strain evidence="2">CGMCC 1.15095</strain>
    </source>
</reference>
<evidence type="ECO:0000313" key="2">
    <source>
        <dbReference type="EMBL" id="GGB86279.1"/>
    </source>
</evidence>
<dbReference type="AlphaFoldDB" id="A0A916X3N0"/>
<organism evidence="2 3">
    <name type="scientific">Novosphingobium endophyticum</name>
    <dbReference type="NCBI Taxonomy" id="1955250"/>
    <lineage>
        <taxon>Bacteria</taxon>
        <taxon>Pseudomonadati</taxon>
        <taxon>Pseudomonadota</taxon>
        <taxon>Alphaproteobacteria</taxon>
        <taxon>Sphingomonadales</taxon>
        <taxon>Sphingomonadaceae</taxon>
        <taxon>Novosphingobium</taxon>
    </lineage>
</organism>
<comment type="caution">
    <text evidence="2">The sequence shown here is derived from an EMBL/GenBank/DDBJ whole genome shotgun (WGS) entry which is preliminary data.</text>
</comment>
<gene>
    <name evidence="2" type="ORF">GCM10011494_00730</name>
</gene>
<protein>
    <recommendedName>
        <fullName evidence="4">DUF1178 family protein</fullName>
    </recommendedName>
</protein>
<dbReference type="RefSeq" id="WP_188767102.1">
    <property type="nucleotide sequence ID" value="NZ_BMHK01000001.1"/>
</dbReference>
<evidence type="ECO:0008006" key="4">
    <source>
        <dbReference type="Google" id="ProtNLM"/>
    </source>
</evidence>
<name>A0A916X3N0_9SPHN</name>
<accession>A0A916X3N0</accession>
<evidence type="ECO:0000313" key="3">
    <source>
        <dbReference type="Proteomes" id="UP000608154"/>
    </source>
</evidence>
<evidence type="ECO:0000256" key="1">
    <source>
        <dbReference type="SAM" id="MobiDB-lite"/>
    </source>
</evidence>
<proteinExistence type="predicted"/>
<dbReference type="Proteomes" id="UP000608154">
    <property type="component" value="Unassembled WGS sequence"/>
</dbReference>
<dbReference type="Pfam" id="PF06676">
    <property type="entry name" value="DUF1178"/>
    <property type="match status" value="1"/>
</dbReference>
<reference evidence="2" key="2">
    <citation type="submission" date="2020-09" db="EMBL/GenBank/DDBJ databases">
        <authorList>
            <person name="Sun Q."/>
            <person name="Zhou Y."/>
        </authorList>
    </citation>
    <scope>NUCLEOTIDE SEQUENCE</scope>
    <source>
        <strain evidence="2">CGMCC 1.15095</strain>
    </source>
</reference>
<keyword evidence="3" id="KW-1185">Reference proteome</keyword>